<organism evidence="2 3">
    <name type="scientific">Artemia franciscana</name>
    <name type="common">Brine shrimp</name>
    <name type="synonym">Artemia sanfranciscana</name>
    <dbReference type="NCBI Taxonomy" id="6661"/>
    <lineage>
        <taxon>Eukaryota</taxon>
        <taxon>Metazoa</taxon>
        <taxon>Ecdysozoa</taxon>
        <taxon>Arthropoda</taxon>
        <taxon>Crustacea</taxon>
        <taxon>Branchiopoda</taxon>
        <taxon>Anostraca</taxon>
        <taxon>Artemiidae</taxon>
        <taxon>Artemia</taxon>
    </lineage>
</organism>
<comment type="function">
    <text evidence="1">Ubiquitin ligase protein which is a component of the N-end rule pathway. Recognizes and binds to proteins bearing specific N-terminal residues that are destabilizing according to the N-end rule, leading to their ubiquitination and subsequent degradation.</text>
</comment>
<dbReference type="GO" id="GO:0016567">
    <property type="term" value="P:protein ubiquitination"/>
    <property type="evidence" value="ECO:0007669"/>
    <property type="project" value="UniProtKB-UniRule"/>
</dbReference>
<dbReference type="PANTHER" id="PTHR21497:SF39">
    <property type="entry name" value="E3 UBIQUITIN-PROTEIN LIGASE UBR3"/>
    <property type="match status" value="1"/>
</dbReference>
<evidence type="ECO:0000313" key="2">
    <source>
        <dbReference type="EMBL" id="KAK2727386.1"/>
    </source>
</evidence>
<comment type="catalytic activity">
    <reaction evidence="1">
        <text>S-ubiquitinyl-[E2 ubiquitin-conjugating enzyme]-L-cysteine + [acceptor protein]-L-lysine = [E2 ubiquitin-conjugating enzyme]-L-cysteine + N(6)-ubiquitinyl-[acceptor protein]-L-lysine.</text>
        <dbReference type="EC" id="2.3.2.27"/>
    </reaction>
</comment>
<evidence type="ECO:0000313" key="3">
    <source>
        <dbReference type="Proteomes" id="UP001187531"/>
    </source>
</evidence>
<gene>
    <name evidence="2" type="ORF">QYM36_008021</name>
</gene>
<dbReference type="GO" id="GO:0008270">
    <property type="term" value="F:zinc ion binding"/>
    <property type="evidence" value="ECO:0007669"/>
    <property type="project" value="UniProtKB-UniRule"/>
</dbReference>
<proteinExistence type="inferred from homology"/>
<dbReference type="Proteomes" id="UP001187531">
    <property type="component" value="Unassembled WGS sequence"/>
</dbReference>
<keyword evidence="3" id="KW-1185">Reference proteome</keyword>
<dbReference type="GO" id="GO:0061630">
    <property type="term" value="F:ubiquitin protein ligase activity"/>
    <property type="evidence" value="ECO:0007669"/>
    <property type="project" value="UniProtKB-UniRule"/>
</dbReference>
<keyword evidence="1" id="KW-0833">Ubl conjugation pathway</keyword>
<keyword evidence="1" id="KW-0479">Metal-binding</keyword>
<dbReference type="PANTHER" id="PTHR21497">
    <property type="entry name" value="UBIQUITIN LIGASE E3 ALPHA-RELATED"/>
    <property type="match status" value="1"/>
</dbReference>
<dbReference type="AlphaFoldDB" id="A0AA88II89"/>
<name>A0AA88II89_ARTSF</name>
<sequence>MNVNVRELGNHVEFEPNTYYAAFSGELEASACAMWALALHLKDDETLSHTRRLLDHCFSAVRTWFDAVGFTDPDNLDPYQLTFHIPLHRNIAAFMCQALKYQGASLSDLLPEPRFMQLLMIHPLRVQDLARGFLQNPMRVNLALEHR</sequence>
<comment type="caution">
    <text evidence="2">The sequence shown here is derived from an EMBL/GenBank/DDBJ whole genome shotgun (WGS) entry which is preliminary data.</text>
</comment>
<accession>A0AA88II89</accession>
<dbReference type="EC" id="2.3.2.27" evidence="1"/>
<comment type="pathway">
    <text evidence="1">Protein modification; protein ubiquitination.</text>
</comment>
<dbReference type="EMBL" id="JAVRJZ010000001">
    <property type="protein sequence ID" value="KAK2727386.1"/>
    <property type="molecule type" value="Genomic_DNA"/>
</dbReference>
<dbReference type="GO" id="GO:0000151">
    <property type="term" value="C:ubiquitin ligase complex"/>
    <property type="evidence" value="ECO:0007669"/>
    <property type="project" value="TreeGrafter"/>
</dbReference>
<dbReference type="GO" id="GO:0005737">
    <property type="term" value="C:cytoplasm"/>
    <property type="evidence" value="ECO:0007669"/>
    <property type="project" value="TreeGrafter"/>
</dbReference>
<comment type="similarity">
    <text evidence="1">Belongs to the E3 ubiquitin-protein ligase UBR1-like family.</text>
</comment>
<dbReference type="GO" id="GO:0071596">
    <property type="term" value="P:ubiquitin-dependent protein catabolic process via the N-end rule pathway"/>
    <property type="evidence" value="ECO:0007669"/>
    <property type="project" value="UniProtKB-UniRule"/>
</dbReference>
<keyword evidence="1" id="KW-0863">Zinc-finger</keyword>
<dbReference type="InterPro" id="IPR039164">
    <property type="entry name" value="UBR1-like"/>
</dbReference>
<keyword evidence="1" id="KW-0808">Transferase</keyword>
<keyword evidence="1" id="KW-0862">Zinc</keyword>
<reference evidence="2" key="1">
    <citation type="submission" date="2023-07" db="EMBL/GenBank/DDBJ databases">
        <title>Chromosome-level genome assembly of Artemia franciscana.</title>
        <authorList>
            <person name="Jo E."/>
        </authorList>
    </citation>
    <scope>NUCLEOTIDE SEQUENCE</scope>
    <source>
        <tissue evidence="2">Whole body</tissue>
    </source>
</reference>
<evidence type="ECO:0000256" key="1">
    <source>
        <dbReference type="RuleBase" id="RU366018"/>
    </source>
</evidence>
<protein>
    <recommendedName>
        <fullName evidence="1">E3 ubiquitin-protein ligase</fullName>
        <ecNumber evidence="1">2.3.2.27</ecNumber>
    </recommendedName>
</protein>